<dbReference type="OrthoDB" id="116240at2"/>
<protein>
    <submittedName>
        <fullName evidence="4">TetR/AcrR family transcriptional regulator</fullName>
    </submittedName>
</protein>
<dbReference type="GO" id="GO:0000976">
    <property type="term" value="F:transcription cis-regulatory region binding"/>
    <property type="evidence" value="ECO:0007669"/>
    <property type="project" value="TreeGrafter"/>
</dbReference>
<evidence type="ECO:0000313" key="6">
    <source>
        <dbReference type="Proteomes" id="UP000029738"/>
    </source>
</evidence>
<evidence type="ECO:0000313" key="5">
    <source>
        <dbReference type="EMBL" id="KIE12925.1"/>
    </source>
</evidence>
<dbReference type="SUPFAM" id="SSF48498">
    <property type="entry name" value="Tetracyclin repressor-like, C-terminal domain"/>
    <property type="match status" value="1"/>
</dbReference>
<dbReference type="PANTHER" id="PTHR30055:SF226">
    <property type="entry name" value="HTH-TYPE TRANSCRIPTIONAL REGULATOR PKSA"/>
    <property type="match status" value="1"/>
</dbReference>
<dbReference type="Pfam" id="PF00440">
    <property type="entry name" value="TetR_N"/>
    <property type="match status" value="1"/>
</dbReference>
<dbReference type="InterPro" id="IPR023772">
    <property type="entry name" value="DNA-bd_HTH_TetR-type_CS"/>
</dbReference>
<evidence type="ECO:0000256" key="2">
    <source>
        <dbReference type="PROSITE-ProRule" id="PRU00335"/>
    </source>
</evidence>
<dbReference type="InterPro" id="IPR050109">
    <property type="entry name" value="HTH-type_TetR-like_transc_reg"/>
</dbReference>
<dbReference type="GO" id="GO:0003700">
    <property type="term" value="F:DNA-binding transcription factor activity"/>
    <property type="evidence" value="ECO:0007669"/>
    <property type="project" value="TreeGrafter"/>
</dbReference>
<evidence type="ECO:0000259" key="3">
    <source>
        <dbReference type="PROSITE" id="PS50977"/>
    </source>
</evidence>
<gene>
    <name evidence="5" type="ORF">DA73_0205515</name>
    <name evidence="4" type="ORF">DA73_0400023705</name>
</gene>
<dbReference type="PANTHER" id="PTHR30055">
    <property type="entry name" value="HTH-TYPE TRANSCRIPTIONAL REGULATOR RUTR"/>
    <property type="match status" value="1"/>
</dbReference>
<feature type="domain" description="HTH tetR-type" evidence="3">
    <location>
        <begin position="10"/>
        <end position="70"/>
    </location>
</feature>
<dbReference type="STRING" id="1479485.DA73_0205515"/>
<comment type="caution">
    <text evidence="5">The sequence shown here is derived from an EMBL/GenBank/DDBJ whole genome shotgun (WGS) entry which is preliminary data.</text>
</comment>
<dbReference type="PROSITE" id="PS50977">
    <property type="entry name" value="HTH_TETR_2"/>
    <property type="match status" value="1"/>
</dbReference>
<dbReference type="RefSeq" id="WP_038080607.1">
    <property type="nucleotide sequence ID" value="NZ_JHEG04000001.1"/>
</dbReference>
<reference evidence="5" key="1">
    <citation type="journal article" date="2015" name="Genome Announc.">
        <title>Draft Genome Sequence of Tolypothrix boutellei Strain VB521301.</title>
        <authorList>
            <person name="Chandrababunaidu M.M."/>
            <person name="Singh D."/>
            <person name="Sen D."/>
            <person name="Bhan S."/>
            <person name="Das S."/>
            <person name="Gupta A."/>
            <person name="Adhikary S.P."/>
            <person name="Tripathy S."/>
        </authorList>
    </citation>
    <scope>NUCLEOTIDE SEQUENCE</scope>
    <source>
        <strain evidence="5">VB521301</strain>
    </source>
</reference>
<feature type="DNA-binding region" description="H-T-H motif" evidence="2">
    <location>
        <begin position="33"/>
        <end position="52"/>
    </location>
</feature>
<keyword evidence="6" id="KW-1185">Reference proteome</keyword>
<dbReference type="EMBL" id="JHEG04000001">
    <property type="protein sequence ID" value="KAF3888160.1"/>
    <property type="molecule type" value="Genomic_DNA"/>
</dbReference>
<dbReference type="InterPro" id="IPR009057">
    <property type="entry name" value="Homeodomain-like_sf"/>
</dbReference>
<dbReference type="AlphaFoldDB" id="A0A0C1RLT2"/>
<reference evidence="4" key="2">
    <citation type="submission" date="2019-11" db="EMBL/GenBank/DDBJ databases">
        <title>Improved Assembly of Tolypothrix boutellei genome.</title>
        <authorList>
            <person name="Sarangi A.N."/>
            <person name="Mukherjee M."/>
            <person name="Ghosh S."/>
            <person name="Singh D."/>
            <person name="Das A."/>
            <person name="Kant S."/>
            <person name="Prusty A."/>
            <person name="Tripathy S."/>
        </authorList>
    </citation>
    <scope>NUCLEOTIDE SEQUENCE</scope>
    <source>
        <strain evidence="4">VB521301</strain>
    </source>
</reference>
<dbReference type="InterPro" id="IPR036271">
    <property type="entry name" value="Tet_transcr_reg_TetR-rel_C_sf"/>
</dbReference>
<dbReference type="PROSITE" id="PS01081">
    <property type="entry name" value="HTH_TETR_1"/>
    <property type="match status" value="1"/>
</dbReference>
<evidence type="ECO:0000313" key="4">
    <source>
        <dbReference type="EMBL" id="KAF3888160.1"/>
    </source>
</evidence>
<organism evidence="5">
    <name type="scientific">Tolypothrix bouteillei VB521301</name>
    <dbReference type="NCBI Taxonomy" id="1479485"/>
    <lineage>
        <taxon>Bacteria</taxon>
        <taxon>Bacillati</taxon>
        <taxon>Cyanobacteriota</taxon>
        <taxon>Cyanophyceae</taxon>
        <taxon>Nostocales</taxon>
        <taxon>Tolypothrichaceae</taxon>
        <taxon>Tolypothrix</taxon>
    </lineage>
</organism>
<dbReference type="Gene3D" id="1.10.357.10">
    <property type="entry name" value="Tetracycline Repressor, domain 2"/>
    <property type="match status" value="1"/>
</dbReference>
<proteinExistence type="predicted"/>
<dbReference type="InterPro" id="IPR001647">
    <property type="entry name" value="HTH_TetR"/>
</dbReference>
<dbReference type="EMBL" id="JHEG02000019">
    <property type="protein sequence ID" value="KIE12925.1"/>
    <property type="molecule type" value="Genomic_DNA"/>
</dbReference>
<dbReference type="Proteomes" id="UP000029738">
    <property type="component" value="Unassembled WGS sequence"/>
</dbReference>
<dbReference type="PRINTS" id="PR00455">
    <property type="entry name" value="HTHTETR"/>
</dbReference>
<name>A0A0C1RLT2_9CYAN</name>
<keyword evidence="1 2" id="KW-0238">DNA-binding</keyword>
<evidence type="ECO:0000256" key="1">
    <source>
        <dbReference type="ARBA" id="ARBA00023125"/>
    </source>
</evidence>
<accession>A0A0C1RLT2</accession>
<sequence>MSKKTASKTANNRSLIVCAAYKLLAREGYDAATMKEIANAAGVAPGLIHYYFSSKDQLLQEVLYAAGEQYVKEVERWCNTLSPEQLLEKTFTEPKQRVVDEPEWFRLRCELFTLGLRNVNFHDAVRVMLSTGRQCITRLVRQIAGDAIANPEAMASVLLAAFDGLALQKLADPDFDLESAYRALFEMFASQLRKD</sequence>
<dbReference type="SUPFAM" id="SSF46689">
    <property type="entry name" value="Homeodomain-like"/>
    <property type="match status" value="1"/>
</dbReference>